<evidence type="ECO:0000259" key="1">
    <source>
        <dbReference type="Pfam" id="PF18029"/>
    </source>
</evidence>
<reference evidence="2 3" key="1">
    <citation type="journal article" date="2019" name="Int. J. Syst. Evol. Microbiol.">
        <title>The Global Catalogue of Microorganisms (GCM) 10K type strain sequencing project: providing services to taxonomists for standard genome sequencing and annotation.</title>
        <authorList>
            <consortium name="The Broad Institute Genomics Platform"/>
            <consortium name="The Broad Institute Genome Sequencing Center for Infectious Disease"/>
            <person name="Wu L."/>
            <person name="Ma J."/>
        </authorList>
    </citation>
    <scope>NUCLEOTIDE SEQUENCE [LARGE SCALE GENOMIC DNA]</scope>
    <source>
        <strain evidence="2 3">JCM 5052</strain>
    </source>
</reference>
<accession>A0ABN1D4Z2</accession>
<dbReference type="PANTHER" id="PTHR35908">
    <property type="entry name" value="HYPOTHETICAL FUSION PROTEIN"/>
    <property type="match status" value="1"/>
</dbReference>
<protein>
    <recommendedName>
        <fullName evidence="1">Glyoxalase-like domain-containing protein</fullName>
    </recommendedName>
</protein>
<keyword evidence="3" id="KW-1185">Reference proteome</keyword>
<dbReference type="Pfam" id="PF18029">
    <property type="entry name" value="Glyoxalase_6"/>
    <property type="match status" value="1"/>
</dbReference>
<dbReference type="InterPro" id="IPR041581">
    <property type="entry name" value="Glyoxalase_6"/>
</dbReference>
<organism evidence="2 3">
    <name type="scientific">Streptomyces mordarskii</name>
    <dbReference type="NCBI Taxonomy" id="1226758"/>
    <lineage>
        <taxon>Bacteria</taxon>
        <taxon>Bacillati</taxon>
        <taxon>Actinomycetota</taxon>
        <taxon>Actinomycetes</taxon>
        <taxon>Kitasatosporales</taxon>
        <taxon>Streptomycetaceae</taxon>
        <taxon>Streptomyces</taxon>
    </lineage>
</organism>
<dbReference type="PANTHER" id="PTHR35908:SF1">
    <property type="entry name" value="CONSERVED PROTEIN"/>
    <property type="match status" value="1"/>
</dbReference>
<dbReference type="Gene3D" id="3.10.180.10">
    <property type="entry name" value="2,3-Dihydroxybiphenyl 1,2-Dioxygenase, domain 1"/>
    <property type="match status" value="1"/>
</dbReference>
<name>A0ABN1D4Z2_9ACTN</name>
<dbReference type="Proteomes" id="UP001501576">
    <property type="component" value="Unassembled WGS sequence"/>
</dbReference>
<evidence type="ECO:0000313" key="2">
    <source>
        <dbReference type="EMBL" id="GAA0534407.1"/>
    </source>
</evidence>
<feature type="domain" description="Glyoxalase-like" evidence="1">
    <location>
        <begin position="65"/>
        <end position="174"/>
    </location>
</feature>
<gene>
    <name evidence="2" type="ORF">GCM10010390_40230</name>
</gene>
<comment type="caution">
    <text evidence="2">The sequence shown here is derived from an EMBL/GenBank/DDBJ whole genome shotgun (WGS) entry which is preliminary data.</text>
</comment>
<evidence type="ECO:0000313" key="3">
    <source>
        <dbReference type="Proteomes" id="UP001501576"/>
    </source>
</evidence>
<proteinExistence type="predicted"/>
<dbReference type="EMBL" id="BAAABZ010000038">
    <property type="protein sequence ID" value="GAA0534407.1"/>
    <property type="molecule type" value="Genomic_DNA"/>
</dbReference>
<sequence>MPVWLRRLTEVEVKTQAQSLCLNLGWVLAAWHPRVWRCTDPQVGAGALAGERHSEPDDRTPVHRVIDCPDPGELAGFYEKLLSLSRQEDTGDFVVLQNAAGAPVVAFQRVDDFRAPRWTDSARPQQMHIDVMVADLYTAEPQVLALGATLLDGSDKPIGYRVYEDPVGHPFCLITPEGA</sequence>
<dbReference type="SUPFAM" id="SSF54593">
    <property type="entry name" value="Glyoxalase/Bleomycin resistance protein/Dihydroxybiphenyl dioxygenase"/>
    <property type="match status" value="1"/>
</dbReference>
<dbReference type="InterPro" id="IPR029068">
    <property type="entry name" value="Glyas_Bleomycin-R_OHBP_Dase"/>
</dbReference>